<feature type="chain" id="PRO_5036788290" description="Secreted protein" evidence="1">
    <location>
        <begin position="29"/>
        <end position="367"/>
    </location>
</feature>
<evidence type="ECO:0008006" key="4">
    <source>
        <dbReference type="Google" id="ProtNLM"/>
    </source>
</evidence>
<feature type="signal peptide" evidence="1">
    <location>
        <begin position="1"/>
        <end position="28"/>
    </location>
</feature>
<keyword evidence="1" id="KW-0732">Signal</keyword>
<dbReference type="PANTHER" id="PTHR35606:SF4">
    <property type="entry name" value="CELLULOSE-BINDING FAMILY II PROTEIN"/>
    <property type="match status" value="1"/>
</dbReference>
<dbReference type="EMBL" id="BMQK01000015">
    <property type="protein sequence ID" value="GGQ77940.1"/>
    <property type="molecule type" value="Genomic_DNA"/>
</dbReference>
<evidence type="ECO:0000256" key="1">
    <source>
        <dbReference type="SAM" id="SignalP"/>
    </source>
</evidence>
<evidence type="ECO:0000313" key="3">
    <source>
        <dbReference type="Proteomes" id="UP000620156"/>
    </source>
</evidence>
<proteinExistence type="predicted"/>
<dbReference type="AlphaFoldDB" id="A0A918BM05"/>
<comment type="caution">
    <text evidence="2">The sequence shown here is derived from an EMBL/GenBank/DDBJ whole genome shotgun (WGS) entry which is preliminary data.</text>
</comment>
<protein>
    <recommendedName>
        <fullName evidence="4">Secreted protein</fullName>
    </recommendedName>
</protein>
<dbReference type="Proteomes" id="UP000620156">
    <property type="component" value="Unassembled WGS sequence"/>
</dbReference>
<evidence type="ECO:0000313" key="2">
    <source>
        <dbReference type="EMBL" id="GGQ77940.1"/>
    </source>
</evidence>
<reference evidence="2" key="2">
    <citation type="submission" date="2020-09" db="EMBL/GenBank/DDBJ databases">
        <authorList>
            <person name="Sun Q."/>
            <person name="Ohkuma M."/>
        </authorList>
    </citation>
    <scope>NUCLEOTIDE SEQUENCE</scope>
    <source>
        <strain evidence="2">JCM 3131</strain>
    </source>
</reference>
<keyword evidence="3" id="KW-1185">Reference proteome</keyword>
<dbReference type="PANTHER" id="PTHR35606">
    <property type="entry name" value="CELLULOSE-BINDING FAMILY II PROTEIN"/>
    <property type="match status" value="1"/>
</dbReference>
<name>A0A918BM05_9ACTN</name>
<accession>A0A918BM05</accession>
<gene>
    <name evidence="2" type="ORF">GCM10010145_54680</name>
</gene>
<reference evidence="2" key="1">
    <citation type="journal article" date="2014" name="Int. J. Syst. Evol. Microbiol.">
        <title>Complete genome sequence of Corynebacterium casei LMG S-19264T (=DSM 44701T), isolated from a smear-ripened cheese.</title>
        <authorList>
            <consortium name="US DOE Joint Genome Institute (JGI-PGF)"/>
            <person name="Walter F."/>
            <person name="Albersmeier A."/>
            <person name="Kalinowski J."/>
            <person name="Ruckert C."/>
        </authorList>
    </citation>
    <scope>NUCLEOTIDE SEQUENCE</scope>
    <source>
        <strain evidence="2">JCM 3131</strain>
    </source>
</reference>
<organism evidence="2 3">
    <name type="scientific">Streptomyces ruber</name>
    <dbReference type="NCBI Taxonomy" id="83378"/>
    <lineage>
        <taxon>Bacteria</taxon>
        <taxon>Bacillati</taxon>
        <taxon>Actinomycetota</taxon>
        <taxon>Actinomycetes</taxon>
        <taxon>Kitasatosporales</taxon>
        <taxon>Streptomycetaceae</taxon>
        <taxon>Streptomyces</taxon>
    </lineage>
</organism>
<sequence>MRKHLACLLTVLAALAAVIGTVTPRAEAAAVTPGAQTAAAARRAQAADQWNPPSHLVQPLNEVWHHVESTYGNLYGFRNYGWDQVMANTGYVNYCVRWESDAPVSAALRDRIHASLKKQFGKWMSAMVDNGTGHNAWPYTNVQVNVVGWAVENRSTLQWTDNSVDIYTGVLDGGGAPQCAPDCGRFFHQDGNYSRCPGGVTRHYDQSLWLTKGFQGGAGGDWGQAHGPGVLHGRPRPGEHPHLPARGRSHLRPGRLLRLVAHRPVLLPDEGGQRDGRHRVRQVDAARLLAPPETALRAVRTLPRALPGARGTGWDMGRASVGLGSGLGSGLGVRGGPRQGECQIIEFIQASGIGGAGRPTVRVARYG</sequence>